<organism evidence="2 3">
    <name type="scientific">Adineta steineri</name>
    <dbReference type="NCBI Taxonomy" id="433720"/>
    <lineage>
        <taxon>Eukaryota</taxon>
        <taxon>Metazoa</taxon>
        <taxon>Spiralia</taxon>
        <taxon>Gnathifera</taxon>
        <taxon>Rotifera</taxon>
        <taxon>Eurotatoria</taxon>
        <taxon>Bdelloidea</taxon>
        <taxon>Adinetida</taxon>
        <taxon>Adinetidae</taxon>
        <taxon>Adineta</taxon>
    </lineage>
</organism>
<name>A0A820MUP7_9BILA</name>
<keyword evidence="1" id="KW-0472">Membrane</keyword>
<evidence type="ECO:0000313" key="2">
    <source>
        <dbReference type="EMBL" id="CAF4380161.1"/>
    </source>
</evidence>
<proteinExistence type="predicted"/>
<evidence type="ECO:0000256" key="1">
    <source>
        <dbReference type="SAM" id="Phobius"/>
    </source>
</evidence>
<feature type="non-terminal residue" evidence="2">
    <location>
        <position position="1"/>
    </location>
</feature>
<evidence type="ECO:0000313" key="3">
    <source>
        <dbReference type="Proteomes" id="UP000663868"/>
    </source>
</evidence>
<dbReference type="Proteomes" id="UP000663868">
    <property type="component" value="Unassembled WGS sequence"/>
</dbReference>
<sequence length="108" mass="12182">MYSSQSLDTLISKDNQKRKWWQSYRLVIIGISFILLALSIITTLALLLKCVVLVSIKPQTTIISTTITSSITTTILNQQNWIITDRMTNGRNFHTATLLNNEKVLVTG</sequence>
<keyword evidence="1" id="KW-1133">Transmembrane helix</keyword>
<comment type="caution">
    <text evidence="2">The sequence shown here is derived from an EMBL/GenBank/DDBJ whole genome shotgun (WGS) entry which is preliminary data.</text>
</comment>
<dbReference type="AlphaFoldDB" id="A0A820MUP7"/>
<dbReference type="EMBL" id="CAJOBB010021881">
    <property type="protein sequence ID" value="CAF4380161.1"/>
    <property type="molecule type" value="Genomic_DNA"/>
</dbReference>
<keyword evidence="1" id="KW-0812">Transmembrane</keyword>
<reference evidence="2" key="1">
    <citation type="submission" date="2021-02" db="EMBL/GenBank/DDBJ databases">
        <authorList>
            <person name="Nowell W R."/>
        </authorList>
    </citation>
    <scope>NUCLEOTIDE SEQUENCE</scope>
</reference>
<accession>A0A820MUP7</accession>
<feature type="transmembrane region" description="Helical" evidence="1">
    <location>
        <begin position="26"/>
        <end position="48"/>
    </location>
</feature>
<gene>
    <name evidence="2" type="ORF">KXQ929_LOCUS49865</name>
</gene>
<protein>
    <submittedName>
        <fullName evidence="2">Uncharacterized protein</fullName>
    </submittedName>
</protein>